<accession>A0ABD5NPK5</accession>
<protein>
    <submittedName>
        <fullName evidence="6">Class I SAM-dependent methyltransferase</fullName>
    </submittedName>
</protein>
<keyword evidence="6" id="KW-0489">Methyltransferase</keyword>
<reference evidence="6 7" key="1">
    <citation type="journal article" date="2019" name="Int. J. Syst. Evol. Microbiol.">
        <title>The Global Catalogue of Microorganisms (GCM) 10K type strain sequencing project: providing services to taxonomists for standard genome sequencing and annotation.</title>
        <authorList>
            <consortium name="The Broad Institute Genomics Platform"/>
            <consortium name="The Broad Institute Genome Sequencing Center for Infectious Disease"/>
            <person name="Wu L."/>
            <person name="Ma J."/>
        </authorList>
    </citation>
    <scope>NUCLEOTIDE SEQUENCE [LARGE SCALE GENOMIC DNA]</scope>
    <source>
        <strain evidence="6 7">IBRC-M 10256</strain>
    </source>
</reference>
<gene>
    <name evidence="6" type="ORF">ACFOUR_10860</name>
</gene>
<dbReference type="Gene3D" id="3.40.50.150">
    <property type="entry name" value="Vaccinia Virus protein VP39"/>
    <property type="match status" value="1"/>
</dbReference>
<keyword evidence="7" id="KW-1185">Reference proteome</keyword>
<dbReference type="SUPFAM" id="SSF53335">
    <property type="entry name" value="S-adenosyl-L-methionine-dependent methyltransferases"/>
    <property type="match status" value="1"/>
</dbReference>
<dbReference type="CDD" id="cd02440">
    <property type="entry name" value="AdoMet_MTases"/>
    <property type="match status" value="1"/>
</dbReference>
<dbReference type="Gene3D" id="3.30.300.110">
    <property type="entry name" value="Met-10+ protein-like domains"/>
    <property type="match status" value="1"/>
</dbReference>
<feature type="domain" description="SAM-dependent methyltransferase TRM5/TYW2-type" evidence="5">
    <location>
        <begin position="120"/>
        <end position="404"/>
    </location>
</feature>
<evidence type="ECO:0000256" key="2">
    <source>
        <dbReference type="ARBA" id="ARBA00022691"/>
    </source>
</evidence>
<evidence type="ECO:0000256" key="1">
    <source>
        <dbReference type="ARBA" id="ARBA00022679"/>
    </source>
</evidence>
<dbReference type="GO" id="GO:0006400">
    <property type="term" value="P:tRNA modification"/>
    <property type="evidence" value="ECO:0007669"/>
    <property type="project" value="UniProtKB-ARBA"/>
</dbReference>
<dbReference type="Proteomes" id="UP001595846">
    <property type="component" value="Unassembled WGS sequence"/>
</dbReference>
<keyword evidence="2" id="KW-0949">S-adenosyl-L-methionine</keyword>
<evidence type="ECO:0000259" key="5">
    <source>
        <dbReference type="PROSITE" id="PS51684"/>
    </source>
</evidence>
<feature type="compositionally biased region" description="Low complexity" evidence="4">
    <location>
        <begin position="307"/>
        <end position="319"/>
    </location>
</feature>
<name>A0ABD5NPK5_9EURY</name>
<dbReference type="PROSITE" id="PS51684">
    <property type="entry name" value="SAM_MT_TRM5_TYW2"/>
    <property type="match status" value="1"/>
</dbReference>
<feature type="region of interest" description="Disordered" evidence="4">
    <location>
        <begin position="1"/>
        <end position="32"/>
    </location>
</feature>
<sequence>MSDECAPGEDESETGIDESTGDELLDRASEGGPLAVVVDEARTEIAIESLRTEGVYDDERAVRPYGDGRIAVPVDRPPEDTRVHAIVRQVDPDYRATDLDALLTERGWSDAERSRAPGSWAVVGDVVLVTLPPDCPNETDVAEALLELHGGAETVLADEGVRGTYREPRTRHLAGERDTETVHVEHGTAYGLDPAAVMFSPGNQAERVRMGDVVDSGERVWDMFAGIGYFTLPMARAGAAVTATEPNPTAFRYLVENAVRNDVTDRVAAYNADCRDLAETLSVDRVVMGYYGVSADADSEPTLSPESDGAPSPDGAADATRSTHGDARRLTAVEYLPSALDALDHGGTVHYHEAVHESERRDGPRRRLIEGAAEYGRTVRVLDQRRVKTHSAGVVHVVIDATVS</sequence>
<dbReference type="InterPro" id="IPR056743">
    <property type="entry name" value="TRM5-TYW2-like_MTfase"/>
</dbReference>
<feature type="region of interest" description="Disordered" evidence="4">
    <location>
        <begin position="297"/>
        <end position="324"/>
    </location>
</feature>
<dbReference type="GO" id="GO:0032259">
    <property type="term" value="P:methylation"/>
    <property type="evidence" value="ECO:0007669"/>
    <property type="project" value="UniProtKB-KW"/>
</dbReference>
<feature type="compositionally biased region" description="Acidic residues" evidence="4">
    <location>
        <begin position="1"/>
        <end position="23"/>
    </location>
</feature>
<proteinExistence type="predicted"/>
<dbReference type="EMBL" id="JBHSAQ010000009">
    <property type="protein sequence ID" value="MFC3958864.1"/>
    <property type="molecule type" value="Genomic_DNA"/>
</dbReference>
<organism evidence="6 7">
    <name type="scientific">Halovivax cerinus</name>
    <dbReference type="NCBI Taxonomy" id="1487865"/>
    <lineage>
        <taxon>Archaea</taxon>
        <taxon>Methanobacteriati</taxon>
        <taxon>Methanobacteriota</taxon>
        <taxon>Stenosarchaea group</taxon>
        <taxon>Halobacteria</taxon>
        <taxon>Halobacteriales</taxon>
        <taxon>Natrialbaceae</taxon>
        <taxon>Halovivax</taxon>
    </lineage>
</organism>
<evidence type="ECO:0000313" key="7">
    <source>
        <dbReference type="Proteomes" id="UP001595846"/>
    </source>
</evidence>
<keyword evidence="3" id="KW-0819">tRNA processing</keyword>
<dbReference type="GO" id="GO:0008168">
    <property type="term" value="F:methyltransferase activity"/>
    <property type="evidence" value="ECO:0007669"/>
    <property type="project" value="UniProtKB-KW"/>
</dbReference>
<evidence type="ECO:0000313" key="6">
    <source>
        <dbReference type="EMBL" id="MFC3958864.1"/>
    </source>
</evidence>
<dbReference type="InterPro" id="IPR030382">
    <property type="entry name" value="MeTrfase_TRM5/TYW2"/>
</dbReference>
<dbReference type="Pfam" id="PF25133">
    <property type="entry name" value="TYW2_N_2"/>
    <property type="match status" value="1"/>
</dbReference>
<evidence type="ECO:0000256" key="3">
    <source>
        <dbReference type="ARBA" id="ARBA00022694"/>
    </source>
</evidence>
<dbReference type="GeneID" id="73901799"/>
<comment type="caution">
    <text evidence="6">The sequence shown here is derived from an EMBL/GenBank/DDBJ whole genome shotgun (WGS) entry which is preliminary data.</text>
</comment>
<dbReference type="PANTHER" id="PTHR23245:SF41">
    <property type="entry name" value="TRNA(PHE) (4-DEMETHYLWYOSINE(37)-C(7)) AMINOCARBOXYPROPYLTRANSFERASE"/>
    <property type="match status" value="1"/>
</dbReference>
<dbReference type="Pfam" id="PF02475">
    <property type="entry name" value="TRM5-TYW2_MTfase"/>
    <property type="match status" value="1"/>
</dbReference>
<evidence type="ECO:0000256" key="4">
    <source>
        <dbReference type="SAM" id="MobiDB-lite"/>
    </source>
</evidence>
<dbReference type="InterPro" id="IPR056744">
    <property type="entry name" value="TRM5/TYW2-like_N"/>
</dbReference>
<keyword evidence="1" id="KW-0808">Transferase</keyword>
<dbReference type="RefSeq" id="WP_256532696.1">
    <property type="nucleotide sequence ID" value="NZ_CP101824.1"/>
</dbReference>
<dbReference type="PANTHER" id="PTHR23245">
    <property type="entry name" value="TRNA METHYLTRANSFERASE"/>
    <property type="match status" value="1"/>
</dbReference>
<dbReference type="InterPro" id="IPR029063">
    <property type="entry name" value="SAM-dependent_MTases_sf"/>
</dbReference>
<dbReference type="AlphaFoldDB" id="A0ABD5NPK5"/>